<sequence length="63" mass="5853">MRASLRVGTTTVTAGLAERRGEGRGRGLRIPAGGPAGGAKGPGGIAPGGTAPGGGRYPTGGGP</sequence>
<dbReference type="Proteomes" id="UP001143463">
    <property type="component" value="Unassembled WGS sequence"/>
</dbReference>
<organism evidence="2 3">
    <name type="scientific">Pseudonocardia halophobica</name>
    <dbReference type="NCBI Taxonomy" id="29401"/>
    <lineage>
        <taxon>Bacteria</taxon>
        <taxon>Bacillati</taxon>
        <taxon>Actinomycetota</taxon>
        <taxon>Actinomycetes</taxon>
        <taxon>Pseudonocardiales</taxon>
        <taxon>Pseudonocardiaceae</taxon>
        <taxon>Pseudonocardia</taxon>
    </lineage>
</organism>
<comment type="caution">
    <text evidence="2">The sequence shown here is derived from an EMBL/GenBank/DDBJ whole genome shotgun (WGS) entry which is preliminary data.</text>
</comment>
<feature type="compositionally biased region" description="Gly residues" evidence="1">
    <location>
        <begin position="34"/>
        <end position="63"/>
    </location>
</feature>
<evidence type="ECO:0000313" key="2">
    <source>
        <dbReference type="EMBL" id="GLL09119.1"/>
    </source>
</evidence>
<gene>
    <name evidence="2" type="ORF">GCM10017577_02590</name>
</gene>
<keyword evidence="3" id="KW-1185">Reference proteome</keyword>
<proteinExistence type="predicted"/>
<accession>A0A9W6NTU8</accession>
<name>A0A9W6NTU8_9PSEU</name>
<evidence type="ECO:0000256" key="1">
    <source>
        <dbReference type="SAM" id="MobiDB-lite"/>
    </source>
</evidence>
<reference evidence="2" key="2">
    <citation type="submission" date="2023-01" db="EMBL/GenBank/DDBJ databases">
        <authorList>
            <person name="Sun Q."/>
            <person name="Evtushenko L."/>
        </authorList>
    </citation>
    <scope>NUCLEOTIDE SEQUENCE</scope>
    <source>
        <strain evidence="2">VKM Ac-1069</strain>
    </source>
</reference>
<protein>
    <submittedName>
        <fullName evidence="2">Uncharacterized protein</fullName>
    </submittedName>
</protein>
<feature type="region of interest" description="Disordered" evidence="1">
    <location>
        <begin position="1"/>
        <end position="63"/>
    </location>
</feature>
<evidence type="ECO:0000313" key="3">
    <source>
        <dbReference type="Proteomes" id="UP001143463"/>
    </source>
</evidence>
<reference evidence="2" key="1">
    <citation type="journal article" date="2014" name="Int. J. Syst. Evol. Microbiol.">
        <title>Complete genome sequence of Corynebacterium casei LMG S-19264T (=DSM 44701T), isolated from a smear-ripened cheese.</title>
        <authorList>
            <consortium name="US DOE Joint Genome Institute (JGI-PGF)"/>
            <person name="Walter F."/>
            <person name="Albersmeier A."/>
            <person name="Kalinowski J."/>
            <person name="Ruckert C."/>
        </authorList>
    </citation>
    <scope>NUCLEOTIDE SEQUENCE</scope>
    <source>
        <strain evidence="2">VKM Ac-1069</strain>
    </source>
</reference>
<dbReference type="AlphaFoldDB" id="A0A9W6NTU8"/>
<dbReference type="EMBL" id="BSFQ01000001">
    <property type="protein sequence ID" value="GLL09119.1"/>
    <property type="molecule type" value="Genomic_DNA"/>
</dbReference>